<dbReference type="EMBL" id="BAAARI010000038">
    <property type="protein sequence ID" value="GAA2590763.1"/>
    <property type="molecule type" value="Genomic_DNA"/>
</dbReference>
<evidence type="ECO:0000256" key="2">
    <source>
        <dbReference type="ARBA" id="ARBA00022692"/>
    </source>
</evidence>
<feature type="transmembrane region" description="Helical" evidence="5">
    <location>
        <begin position="179"/>
        <end position="198"/>
    </location>
</feature>
<dbReference type="SUPFAM" id="SSF103473">
    <property type="entry name" value="MFS general substrate transporter"/>
    <property type="match status" value="1"/>
</dbReference>
<evidence type="ECO:0000256" key="4">
    <source>
        <dbReference type="ARBA" id="ARBA00023136"/>
    </source>
</evidence>
<comment type="caution">
    <text evidence="7">The sequence shown here is derived from an EMBL/GenBank/DDBJ whole genome shotgun (WGS) entry which is preliminary data.</text>
</comment>
<gene>
    <name evidence="7" type="ORF">GCM10009862_31380</name>
</gene>
<dbReference type="Pfam" id="PF07690">
    <property type="entry name" value="MFS_1"/>
    <property type="match status" value="1"/>
</dbReference>
<feature type="transmembrane region" description="Helical" evidence="5">
    <location>
        <begin position="55"/>
        <end position="75"/>
    </location>
</feature>
<dbReference type="Proteomes" id="UP001500274">
    <property type="component" value="Unassembled WGS sequence"/>
</dbReference>
<feature type="transmembrane region" description="Helical" evidence="5">
    <location>
        <begin position="316"/>
        <end position="335"/>
    </location>
</feature>
<feature type="transmembrane region" description="Helical" evidence="5">
    <location>
        <begin position="356"/>
        <end position="374"/>
    </location>
</feature>
<feature type="transmembrane region" description="Helical" evidence="5">
    <location>
        <begin position="20"/>
        <end position="43"/>
    </location>
</feature>
<comment type="subcellular location">
    <subcellularLocation>
        <location evidence="1">Cell membrane</location>
        <topology evidence="1">Multi-pass membrane protein</topology>
    </subcellularLocation>
</comment>
<name>A0ABN3PQP1_9MICO</name>
<dbReference type="InterPro" id="IPR036259">
    <property type="entry name" value="MFS_trans_sf"/>
</dbReference>
<evidence type="ECO:0000256" key="3">
    <source>
        <dbReference type="ARBA" id="ARBA00022989"/>
    </source>
</evidence>
<feature type="transmembrane region" description="Helical" evidence="5">
    <location>
        <begin position="110"/>
        <end position="133"/>
    </location>
</feature>
<feature type="transmembrane region" description="Helical" evidence="5">
    <location>
        <begin position="380"/>
        <end position="400"/>
    </location>
</feature>
<feature type="transmembrane region" description="Helical" evidence="5">
    <location>
        <begin position="267"/>
        <end position="284"/>
    </location>
</feature>
<feature type="domain" description="Major facilitator superfamily (MFS) profile" evidence="6">
    <location>
        <begin position="19"/>
        <end position="403"/>
    </location>
</feature>
<protein>
    <submittedName>
        <fullName evidence="7">MFS transporter</fullName>
    </submittedName>
</protein>
<keyword evidence="2 5" id="KW-0812">Transmembrane</keyword>
<dbReference type="InterPro" id="IPR011701">
    <property type="entry name" value="MFS"/>
</dbReference>
<evidence type="ECO:0000313" key="8">
    <source>
        <dbReference type="Proteomes" id="UP001500274"/>
    </source>
</evidence>
<reference evidence="7 8" key="1">
    <citation type="journal article" date="2019" name="Int. J. Syst. Evol. Microbiol.">
        <title>The Global Catalogue of Microorganisms (GCM) 10K type strain sequencing project: providing services to taxonomists for standard genome sequencing and annotation.</title>
        <authorList>
            <consortium name="The Broad Institute Genomics Platform"/>
            <consortium name="The Broad Institute Genome Sequencing Center for Infectious Disease"/>
            <person name="Wu L."/>
            <person name="Ma J."/>
        </authorList>
    </citation>
    <scope>NUCLEOTIDE SEQUENCE [LARGE SCALE GENOMIC DNA]</scope>
    <source>
        <strain evidence="7 8">JCM 16365</strain>
    </source>
</reference>
<evidence type="ECO:0000256" key="1">
    <source>
        <dbReference type="ARBA" id="ARBA00004651"/>
    </source>
</evidence>
<dbReference type="PANTHER" id="PTHR23523">
    <property type="match status" value="1"/>
</dbReference>
<dbReference type="Gene3D" id="1.20.1250.20">
    <property type="entry name" value="MFS general substrate transporter like domains"/>
    <property type="match status" value="1"/>
</dbReference>
<dbReference type="InterPro" id="IPR052524">
    <property type="entry name" value="MFS_Cyanate_Porter"/>
</dbReference>
<feature type="transmembrane region" description="Helical" evidence="5">
    <location>
        <begin position="87"/>
        <end position="104"/>
    </location>
</feature>
<dbReference type="PANTHER" id="PTHR23523:SF2">
    <property type="entry name" value="2-NITROIMIDAZOLE TRANSPORTER"/>
    <property type="match status" value="1"/>
</dbReference>
<accession>A0ABN3PQP1</accession>
<sequence length="409" mass="41869">MLVSIQTPGERPHRRGRGVLLLVAVALVAANMRATITGVGPLLEEIADDLGTTSAALGSLAAVPLLAWAIVSPLTHGLSRRFGMSRVLLVALVALGAGTAWRSLPGTEVNLWLGTGMIGASLAVANVIMPAVIKRDFPERVPVMMGMYTALLGGVGAIASAVVVPISHAVDDPDAGWRVALAATAALLPVTIALWAWAQHGRTPRTAAASASPGVSRSTGIWRDRLAWQIAAYMGAQSASFYMLVTWMAPLAASTGKSPVAAGVDVALYQILGVVGSFAVAFALQGRLRRAVPAALPLLAIVAAVGMILAPQLLTAWALLSGLSAGASLSMSLTLMAQRARDAAASSALSGMSQSVGYLLAAAGPISFGALHALDGGWTAPLLLYIAVLVGQCVVGVSVGRDRYVLEGR</sequence>
<feature type="transmembrane region" description="Helical" evidence="5">
    <location>
        <begin position="291"/>
        <end position="310"/>
    </location>
</feature>
<proteinExistence type="predicted"/>
<dbReference type="InterPro" id="IPR020846">
    <property type="entry name" value="MFS_dom"/>
</dbReference>
<keyword evidence="3 5" id="KW-1133">Transmembrane helix</keyword>
<evidence type="ECO:0000259" key="6">
    <source>
        <dbReference type="PROSITE" id="PS50850"/>
    </source>
</evidence>
<evidence type="ECO:0000313" key="7">
    <source>
        <dbReference type="EMBL" id="GAA2590763.1"/>
    </source>
</evidence>
<organism evidence="7 8">
    <name type="scientific">Microbacterium binotii</name>
    <dbReference type="NCBI Taxonomy" id="462710"/>
    <lineage>
        <taxon>Bacteria</taxon>
        <taxon>Bacillati</taxon>
        <taxon>Actinomycetota</taxon>
        <taxon>Actinomycetes</taxon>
        <taxon>Micrococcales</taxon>
        <taxon>Microbacteriaceae</taxon>
        <taxon>Microbacterium</taxon>
    </lineage>
</organism>
<evidence type="ECO:0000256" key="5">
    <source>
        <dbReference type="SAM" id="Phobius"/>
    </source>
</evidence>
<feature type="transmembrane region" description="Helical" evidence="5">
    <location>
        <begin position="145"/>
        <end position="167"/>
    </location>
</feature>
<keyword evidence="8" id="KW-1185">Reference proteome</keyword>
<feature type="transmembrane region" description="Helical" evidence="5">
    <location>
        <begin position="226"/>
        <end position="247"/>
    </location>
</feature>
<dbReference type="PROSITE" id="PS50850">
    <property type="entry name" value="MFS"/>
    <property type="match status" value="1"/>
</dbReference>
<keyword evidence="4 5" id="KW-0472">Membrane</keyword>